<protein>
    <submittedName>
        <fullName evidence="1">Uncharacterized protein</fullName>
    </submittedName>
</protein>
<accession>K2FDK8</accession>
<organism evidence="1">
    <name type="scientific">uncultured bacterium</name>
    <name type="common">gcode 4</name>
    <dbReference type="NCBI Taxonomy" id="1234023"/>
    <lineage>
        <taxon>Bacteria</taxon>
        <taxon>environmental samples</taxon>
    </lineage>
</organism>
<sequence length="37" mass="4068">MEGEGFIAQSAQTPSGQKTKLCLLKILFRILPSYSNP</sequence>
<reference evidence="1" key="1">
    <citation type="journal article" date="2012" name="Science">
        <title>Fermentation, hydrogen, and sulfur metabolism in multiple uncultivated bacterial phyla.</title>
        <authorList>
            <person name="Wrighton K.C."/>
            <person name="Thomas B.C."/>
            <person name="Sharon I."/>
            <person name="Miller C.S."/>
            <person name="Castelle C.J."/>
            <person name="VerBerkmoes N.C."/>
            <person name="Wilkins M.J."/>
            <person name="Hettich R.L."/>
            <person name="Lipton M.S."/>
            <person name="Williams K.H."/>
            <person name="Long P.E."/>
            <person name="Banfield J.F."/>
        </authorList>
    </citation>
    <scope>NUCLEOTIDE SEQUENCE [LARGE SCALE GENOMIC DNA]</scope>
</reference>
<comment type="caution">
    <text evidence="1">The sequence shown here is derived from an EMBL/GenBank/DDBJ whole genome shotgun (WGS) entry which is preliminary data.</text>
</comment>
<evidence type="ECO:0000313" key="1">
    <source>
        <dbReference type="EMBL" id="EKE29156.1"/>
    </source>
</evidence>
<dbReference type="EMBL" id="AMFJ01000216">
    <property type="protein sequence ID" value="EKE29156.1"/>
    <property type="molecule type" value="Genomic_DNA"/>
</dbReference>
<dbReference type="AlphaFoldDB" id="K2FDK8"/>
<proteinExistence type="predicted"/>
<name>K2FDK8_9BACT</name>
<gene>
    <name evidence="1" type="ORF">ACD_2C00216G0001</name>
</gene>